<sequence>MRTSSFTTPRSGPWRAALLALLVAAGTAQAAPRYRVLDLGLLKDFHSSSNALDINNRGEIVGWSLDGVPDGELVGFLWRNGTMQALKAPEYGNSIANSINDRGQAAFTALERDDSMPPTPYVYDSAGGRLQRIPTPSGLGGTAIAINDAGQVVGLDANGGPALVYLYDGGTSRLIPPDNPFSSAEDLNDAGAVVGRANTGQPYRYRDGTLTLLSERRGLGLAVNDRGQVVGELDATGTQPGELFLYSDDRLLLLDTGGRGATPTDINERGWVVGTLQDDSGGAGRLPFVYRDGALQDLNTLLTPEADAAWTLFEANAINDRGWIVGMGERVGGADNNAFLAIPVPEPGTVALMLAGLGVVGAAARARAHSTAP</sequence>
<feature type="chain" id="PRO_5032604522" evidence="1">
    <location>
        <begin position="31"/>
        <end position="373"/>
    </location>
</feature>
<evidence type="ECO:0000313" key="3">
    <source>
        <dbReference type="EMBL" id="NML13584.1"/>
    </source>
</evidence>
<dbReference type="NCBIfam" id="TIGR02595">
    <property type="entry name" value="PEP_CTERM"/>
    <property type="match status" value="1"/>
</dbReference>
<reference evidence="3 4" key="1">
    <citation type="submission" date="2020-04" db="EMBL/GenBank/DDBJ databases">
        <title>Azohydromonas sp. isolated from soil.</title>
        <authorList>
            <person name="Dahal R.H."/>
        </authorList>
    </citation>
    <scope>NUCLEOTIDE SEQUENCE [LARGE SCALE GENOMIC DNA]</scope>
    <source>
        <strain evidence="3 4">G-1-1-14</strain>
    </source>
</reference>
<organism evidence="3 4">
    <name type="scientific">Azohydromonas caseinilytica</name>
    <dbReference type="NCBI Taxonomy" id="2728836"/>
    <lineage>
        <taxon>Bacteria</taxon>
        <taxon>Pseudomonadati</taxon>
        <taxon>Pseudomonadota</taxon>
        <taxon>Betaproteobacteria</taxon>
        <taxon>Burkholderiales</taxon>
        <taxon>Sphaerotilaceae</taxon>
        <taxon>Azohydromonas</taxon>
    </lineage>
</organism>
<dbReference type="AlphaFoldDB" id="A0A848F1M5"/>
<proteinExistence type="predicted"/>
<feature type="domain" description="Ice-binding protein C-terminal" evidence="2">
    <location>
        <begin position="343"/>
        <end position="367"/>
    </location>
</feature>
<feature type="signal peptide" evidence="1">
    <location>
        <begin position="1"/>
        <end position="30"/>
    </location>
</feature>
<keyword evidence="4" id="KW-1185">Reference proteome</keyword>
<dbReference type="RefSeq" id="WP_169158499.1">
    <property type="nucleotide sequence ID" value="NZ_JABBFW010000001.1"/>
</dbReference>
<dbReference type="Proteomes" id="UP000574067">
    <property type="component" value="Unassembled WGS sequence"/>
</dbReference>
<dbReference type="EMBL" id="JABBFW010000001">
    <property type="protein sequence ID" value="NML13584.1"/>
    <property type="molecule type" value="Genomic_DNA"/>
</dbReference>
<dbReference type="InterPro" id="IPR013424">
    <property type="entry name" value="Ice-binding_C"/>
</dbReference>
<accession>A0A848F1M5</accession>
<dbReference type="Pfam" id="PF07589">
    <property type="entry name" value="PEP-CTERM"/>
    <property type="match status" value="1"/>
</dbReference>
<protein>
    <submittedName>
        <fullName evidence="3">PEP-CTERM sorting domain-containing protein</fullName>
    </submittedName>
</protein>
<gene>
    <name evidence="3" type="ORF">HHL10_01135</name>
</gene>
<evidence type="ECO:0000256" key="1">
    <source>
        <dbReference type="SAM" id="SignalP"/>
    </source>
</evidence>
<evidence type="ECO:0000313" key="4">
    <source>
        <dbReference type="Proteomes" id="UP000574067"/>
    </source>
</evidence>
<keyword evidence="1" id="KW-0732">Signal</keyword>
<comment type="caution">
    <text evidence="3">The sequence shown here is derived from an EMBL/GenBank/DDBJ whole genome shotgun (WGS) entry which is preliminary data.</text>
</comment>
<name>A0A848F1M5_9BURK</name>
<evidence type="ECO:0000259" key="2">
    <source>
        <dbReference type="Pfam" id="PF07589"/>
    </source>
</evidence>